<dbReference type="FunFam" id="3.10.129.10:FF:000042">
    <property type="entry name" value="MaoC domain protein dehydratase"/>
    <property type="match status" value="1"/>
</dbReference>
<dbReference type="GO" id="GO:0006633">
    <property type="term" value="P:fatty acid biosynthetic process"/>
    <property type="evidence" value="ECO:0007669"/>
    <property type="project" value="TreeGrafter"/>
</dbReference>
<dbReference type="CDD" id="cd03449">
    <property type="entry name" value="R_hydratase"/>
    <property type="match status" value="1"/>
</dbReference>
<dbReference type="PANTHER" id="PTHR43437">
    <property type="entry name" value="HYDROXYACYL-THIOESTER DEHYDRATASE TYPE 2, MITOCHONDRIAL-RELATED"/>
    <property type="match status" value="1"/>
</dbReference>
<dbReference type="InterPro" id="IPR050965">
    <property type="entry name" value="UPF0336/Enoyl-CoA_hydratase"/>
</dbReference>
<evidence type="ECO:0000259" key="2">
    <source>
        <dbReference type="Pfam" id="PF01575"/>
    </source>
</evidence>
<accession>A0A1N7NKC0</accession>
<gene>
    <name evidence="3" type="ORF">SAMN05421686_10778</name>
</gene>
<dbReference type="InterPro" id="IPR002539">
    <property type="entry name" value="MaoC-like_dom"/>
</dbReference>
<dbReference type="GO" id="GO:0016740">
    <property type="term" value="F:transferase activity"/>
    <property type="evidence" value="ECO:0007669"/>
    <property type="project" value="UniProtKB-KW"/>
</dbReference>
<protein>
    <submittedName>
        <fullName evidence="3">Phosphate acetyltransferase/phosphate butyryltransferase</fullName>
    </submittedName>
</protein>
<keyword evidence="1" id="KW-0456">Lyase</keyword>
<dbReference type="GO" id="GO:0019171">
    <property type="term" value="F:(3R)-hydroxyacyl-[acyl-carrier-protein] dehydratase activity"/>
    <property type="evidence" value="ECO:0007669"/>
    <property type="project" value="TreeGrafter"/>
</dbReference>
<dbReference type="InterPro" id="IPR029069">
    <property type="entry name" value="HotDog_dom_sf"/>
</dbReference>
<name>A0A1N7NKC0_9GAMM</name>
<dbReference type="Proteomes" id="UP000185639">
    <property type="component" value="Unassembled WGS sequence"/>
</dbReference>
<dbReference type="Pfam" id="PF01575">
    <property type="entry name" value="MaoC_dehydratas"/>
    <property type="match status" value="1"/>
</dbReference>
<dbReference type="AlphaFoldDB" id="A0A1N7NKC0"/>
<evidence type="ECO:0000313" key="4">
    <source>
        <dbReference type="Proteomes" id="UP000185639"/>
    </source>
</evidence>
<keyword evidence="4" id="KW-1185">Reference proteome</keyword>
<keyword evidence="3" id="KW-0808">Transferase</keyword>
<dbReference type="STRING" id="484498.SAMN05421686_10778"/>
<feature type="domain" description="MaoC-like" evidence="2">
    <location>
        <begin position="20"/>
        <end position="112"/>
    </location>
</feature>
<dbReference type="PANTHER" id="PTHR43437:SF3">
    <property type="entry name" value="HYDROXYACYL-THIOESTER DEHYDRATASE TYPE 2, MITOCHONDRIAL"/>
    <property type="match status" value="1"/>
</dbReference>
<dbReference type="EMBL" id="FTOH01000007">
    <property type="protein sequence ID" value="SIS98727.1"/>
    <property type="molecule type" value="Genomic_DNA"/>
</dbReference>
<evidence type="ECO:0000256" key="1">
    <source>
        <dbReference type="ARBA" id="ARBA00023239"/>
    </source>
</evidence>
<dbReference type="OrthoDB" id="9774179at2"/>
<dbReference type="RefSeq" id="WP_076516374.1">
    <property type="nucleotide sequence ID" value="NZ_FTOH01000007.1"/>
</dbReference>
<organism evidence="3 4">
    <name type="scientific">Thalassolituus maritimus</name>
    <dbReference type="NCBI Taxonomy" id="484498"/>
    <lineage>
        <taxon>Bacteria</taxon>
        <taxon>Pseudomonadati</taxon>
        <taxon>Pseudomonadota</taxon>
        <taxon>Gammaproteobacteria</taxon>
        <taxon>Oceanospirillales</taxon>
        <taxon>Oceanospirillaceae</taxon>
        <taxon>Thalassolituus</taxon>
    </lineage>
</organism>
<dbReference type="SUPFAM" id="SSF54637">
    <property type="entry name" value="Thioesterase/thiol ester dehydrase-isomerase"/>
    <property type="match status" value="1"/>
</dbReference>
<dbReference type="Gene3D" id="3.10.129.10">
    <property type="entry name" value="Hotdog Thioesterase"/>
    <property type="match status" value="1"/>
</dbReference>
<sequence>MSSTINHAYSSLSIGDSDQLTHTVTEGDVRLFAASSGDNNPVHLDHDYAKHSRFGGVIAHGMYSGVLISRMLGTQFPGPGTIYLSQTLNFRAPVRPGDTLTVNVEVIALHEHKPVATLACTVINQNDELVTDGESVVLVPKDAKEVEMPPLPRFEEV</sequence>
<reference evidence="4" key="1">
    <citation type="submission" date="2017-01" db="EMBL/GenBank/DDBJ databases">
        <authorList>
            <person name="Varghese N."/>
            <person name="Submissions S."/>
        </authorList>
    </citation>
    <scope>NUCLEOTIDE SEQUENCE [LARGE SCALE GENOMIC DNA]</scope>
    <source>
        <strain evidence="4">DSM 24913</strain>
    </source>
</reference>
<proteinExistence type="predicted"/>
<evidence type="ECO:0000313" key="3">
    <source>
        <dbReference type="EMBL" id="SIS98727.1"/>
    </source>
</evidence>